<gene>
    <name evidence="1" type="ORF">LWI29_000509</name>
</gene>
<sequence>MECDQIEISNDSDRLASADCPLQWSEIVNGNSLIPFSQQADLLIHLVWRLQFNVTSFQVLKIFELTGSCVREYWELTPSFCILWYYESNNRNLA</sequence>
<comment type="caution">
    <text evidence="1">The sequence shown here is derived from an EMBL/GenBank/DDBJ whole genome shotgun (WGS) entry which is preliminary data.</text>
</comment>
<reference evidence="1" key="1">
    <citation type="journal article" date="2022" name="Plant J.">
        <title>Strategies of tolerance reflected in two North American maple genomes.</title>
        <authorList>
            <person name="McEvoy S.L."/>
            <person name="Sezen U.U."/>
            <person name="Trouern-Trend A."/>
            <person name="McMahon S.M."/>
            <person name="Schaberg P.G."/>
            <person name="Yang J."/>
            <person name="Wegrzyn J.L."/>
            <person name="Swenson N.G."/>
        </authorList>
    </citation>
    <scope>NUCLEOTIDE SEQUENCE</scope>
    <source>
        <strain evidence="1">NS2018</strain>
    </source>
</reference>
<evidence type="ECO:0000313" key="1">
    <source>
        <dbReference type="EMBL" id="KAK0603016.1"/>
    </source>
</evidence>
<name>A0AA39SQ48_ACESA</name>
<dbReference type="Proteomes" id="UP001168877">
    <property type="component" value="Unassembled WGS sequence"/>
</dbReference>
<dbReference type="AlphaFoldDB" id="A0AA39SQ48"/>
<organism evidence="1 2">
    <name type="scientific">Acer saccharum</name>
    <name type="common">Sugar maple</name>
    <dbReference type="NCBI Taxonomy" id="4024"/>
    <lineage>
        <taxon>Eukaryota</taxon>
        <taxon>Viridiplantae</taxon>
        <taxon>Streptophyta</taxon>
        <taxon>Embryophyta</taxon>
        <taxon>Tracheophyta</taxon>
        <taxon>Spermatophyta</taxon>
        <taxon>Magnoliopsida</taxon>
        <taxon>eudicotyledons</taxon>
        <taxon>Gunneridae</taxon>
        <taxon>Pentapetalae</taxon>
        <taxon>rosids</taxon>
        <taxon>malvids</taxon>
        <taxon>Sapindales</taxon>
        <taxon>Sapindaceae</taxon>
        <taxon>Hippocastanoideae</taxon>
        <taxon>Acereae</taxon>
        <taxon>Acer</taxon>
    </lineage>
</organism>
<dbReference type="EMBL" id="JAUESC010000002">
    <property type="protein sequence ID" value="KAK0603016.1"/>
    <property type="molecule type" value="Genomic_DNA"/>
</dbReference>
<evidence type="ECO:0000313" key="2">
    <source>
        <dbReference type="Proteomes" id="UP001168877"/>
    </source>
</evidence>
<proteinExistence type="predicted"/>
<keyword evidence="2" id="KW-1185">Reference proteome</keyword>
<protein>
    <submittedName>
        <fullName evidence="1">Uncharacterized protein</fullName>
    </submittedName>
</protein>
<accession>A0AA39SQ48</accession>
<reference evidence="1" key="2">
    <citation type="submission" date="2023-06" db="EMBL/GenBank/DDBJ databases">
        <authorList>
            <person name="Swenson N.G."/>
            <person name="Wegrzyn J.L."/>
            <person name="Mcevoy S.L."/>
        </authorList>
    </citation>
    <scope>NUCLEOTIDE SEQUENCE</scope>
    <source>
        <strain evidence="1">NS2018</strain>
        <tissue evidence="1">Leaf</tissue>
    </source>
</reference>